<feature type="domain" description="DNA methylase adenine-specific" evidence="1">
    <location>
        <begin position="61"/>
        <end position="150"/>
    </location>
</feature>
<dbReference type="SUPFAM" id="SSF53335">
    <property type="entry name" value="S-adenosyl-L-methionine-dependent methyltransferases"/>
    <property type="match status" value="1"/>
</dbReference>
<gene>
    <name evidence="2" type="primary">orf171</name>
</gene>
<protein>
    <recommendedName>
        <fullName evidence="1">DNA methylase adenine-specific domain-containing protein</fullName>
    </recommendedName>
</protein>
<dbReference type="Gene3D" id="3.40.50.150">
    <property type="entry name" value="Vaccinia Virus protein VP39"/>
    <property type="match status" value="1"/>
</dbReference>
<dbReference type="GO" id="GO:0003677">
    <property type="term" value="F:DNA binding"/>
    <property type="evidence" value="ECO:0007669"/>
    <property type="project" value="InterPro"/>
</dbReference>
<reference evidence="2" key="2">
    <citation type="journal article" date="2019" name="Mol. Phylogenet. Evol.">
        <title>Reassessment of the classification of bryopsidales (chlorophyta) based on chloroplast phylogenomic analyses.</title>
        <authorList>
            <person name="Cremen M.C."/>
            <person name="Leliaert F."/>
            <person name="West J."/>
            <person name="Lam D.W."/>
            <person name="Shimada S."/>
            <person name="Lopez-Bautista J.M."/>
            <person name="Verbruggen H."/>
        </authorList>
    </citation>
    <scope>NUCLEOTIDE SEQUENCE</scope>
</reference>
<geneLocation type="chloroplast" evidence="2"/>
<dbReference type="InterPro" id="IPR029063">
    <property type="entry name" value="SAM-dependent_MTases_sf"/>
</dbReference>
<dbReference type="Pfam" id="PF02384">
    <property type="entry name" value="N6_Mtase"/>
    <property type="match status" value="1"/>
</dbReference>
<proteinExistence type="predicted"/>
<keyword evidence="2" id="KW-0150">Chloroplast</keyword>
<accession>A0A386AXI5</accession>
<dbReference type="GO" id="GO:0008170">
    <property type="term" value="F:N-methyltransferase activity"/>
    <property type="evidence" value="ECO:0007669"/>
    <property type="project" value="InterPro"/>
</dbReference>
<keyword evidence="2" id="KW-0934">Plastid</keyword>
<dbReference type="InterPro" id="IPR003356">
    <property type="entry name" value="DNA_methylase_A-5"/>
</dbReference>
<organism evidence="2">
    <name type="scientific">Halimeda micronesica</name>
    <dbReference type="NCBI Taxonomy" id="170426"/>
    <lineage>
        <taxon>Eukaryota</taxon>
        <taxon>Viridiplantae</taxon>
        <taxon>Chlorophyta</taxon>
        <taxon>core chlorophytes</taxon>
        <taxon>Ulvophyceae</taxon>
        <taxon>TCBD clade</taxon>
        <taxon>Bryopsidales</taxon>
        <taxon>Halimedineae</taxon>
        <taxon>Halimedaceae</taxon>
        <taxon>Halimedeae</taxon>
        <taxon>Halimeda</taxon>
    </lineage>
</organism>
<name>A0A386AXI5_9CHLO</name>
<evidence type="ECO:0000313" key="2">
    <source>
        <dbReference type="EMBL" id="AYC64067.1"/>
    </source>
</evidence>
<evidence type="ECO:0000259" key="1">
    <source>
        <dbReference type="Pfam" id="PF02384"/>
    </source>
</evidence>
<dbReference type="AlphaFoldDB" id="A0A386AXI5"/>
<sequence length="171" mass="19199">MQTVSNELESANISGLKNLNIQFSFIKTDTSLSTKQGVLKELIDEIDKNINKFIKTHEYFDVLSQLYIEFLRYANSDKGLGIVLTPPHITDLFSDLAQVNKNSIILDNCAVLPSGALISAMKKMVSHAQGDLKKVVEIHSKQLIGIEYQSEQSEKKLCQIFIKTKKLILIS</sequence>
<reference evidence="2" key="1">
    <citation type="submission" date="2018-07" db="EMBL/GenBank/DDBJ databases">
        <authorList>
            <person name="Quirk P.G."/>
            <person name="Krulwich T.A."/>
        </authorList>
    </citation>
    <scope>NUCLEOTIDE SEQUENCE</scope>
</reference>
<dbReference type="EMBL" id="MH591088">
    <property type="protein sequence ID" value="AYC64067.1"/>
    <property type="molecule type" value="Genomic_DNA"/>
</dbReference>